<dbReference type="InterPro" id="IPR011059">
    <property type="entry name" value="Metal-dep_hydrolase_composite"/>
</dbReference>
<reference evidence="3" key="1">
    <citation type="journal article" date="2019" name="Int. J. Syst. Evol. Microbiol.">
        <title>The Global Catalogue of Microorganisms (GCM) 10K type strain sequencing project: providing services to taxonomists for standard genome sequencing and annotation.</title>
        <authorList>
            <consortium name="The Broad Institute Genomics Platform"/>
            <consortium name="The Broad Institute Genome Sequencing Center for Infectious Disease"/>
            <person name="Wu L."/>
            <person name="Ma J."/>
        </authorList>
    </citation>
    <scope>NUCLEOTIDE SEQUENCE [LARGE SCALE GENOMIC DNA]</scope>
    <source>
        <strain evidence="3">JCM 17591</strain>
    </source>
</reference>
<dbReference type="Gene3D" id="3.40.50.10910">
    <property type="entry name" value="Amidohydrolase"/>
    <property type="match status" value="1"/>
</dbReference>
<dbReference type="InterPro" id="IPR057744">
    <property type="entry name" value="OTAase-like"/>
</dbReference>
<accession>A0ABP8A6Q6</accession>
<dbReference type="Proteomes" id="UP001501079">
    <property type="component" value="Unassembled WGS sequence"/>
</dbReference>
<organism evidence="2 3">
    <name type="scientific">Gryllotalpicola koreensis</name>
    <dbReference type="NCBI Taxonomy" id="993086"/>
    <lineage>
        <taxon>Bacteria</taxon>
        <taxon>Bacillati</taxon>
        <taxon>Actinomycetota</taxon>
        <taxon>Actinomycetes</taxon>
        <taxon>Micrococcales</taxon>
        <taxon>Microbacteriaceae</taxon>
        <taxon>Gryllotalpicola</taxon>
    </lineage>
</organism>
<dbReference type="Gene3D" id="2.30.40.10">
    <property type="entry name" value="Urease, subunit C, domain 1"/>
    <property type="match status" value="2"/>
</dbReference>
<sequence length="443" mass="46649">MVGTTAAPFALTHATIVTGDRDGTVLPDHTVTVAADGTIAAVEPSPANPVALPQRQIDLTGKYLVPGLINAHAHLFSDGRPLPSVFAKESLEGAVTLFFRSPAGKALLRRRTRENALTQLHSGVTTIRSVGDVGYEVVTLRDRIDAGELVGPRLLPSGPLLAVSGGHGAPLIALVGDDPWEARRNVRLNLRKGVGAIKISATGGVTDARAIGEAGRPQMTEAEMAAICDEAHNAEIVVAAHAQSREGTLRALRAGVDTIEHGCDLDDELVALFNDNPRSLFGTSAMVPTFSAALPIVKLSQSVTGVDDVVRANGELILERMIQGTRDALAGGVALGSGSDSALTYVTHYNMWRELDFATRFGGLTPARALNSATQENARILGIADRTGSIEPGRSADLVVLPANPLEDFRAFAELELVVVSGSVIEQPAVARFDEIDAYLDSF</sequence>
<dbReference type="Gene3D" id="1.20.58.520">
    <property type="entry name" value="Amidohydrolase"/>
    <property type="match status" value="1"/>
</dbReference>
<dbReference type="EMBL" id="BAABBW010000005">
    <property type="protein sequence ID" value="GAA4178882.1"/>
    <property type="molecule type" value="Genomic_DNA"/>
</dbReference>
<dbReference type="SUPFAM" id="SSF51556">
    <property type="entry name" value="Metallo-dependent hydrolases"/>
    <property type="match status" value="1"/>
</dbReference>
<dbReference type="PANTHER" id="PTHR43135">
    <property type="entry name" value="ALPHA-D-RIBOSE 1-METHYLPHOSPHONATE 5-TRIPHOSPHATE DIPHOSPHATASE"/>
    <property type="match status" value="1"/>
</dbReference>
<dbReference type="PANTHER" id="PTHR43135:SF3">
    <property type="entry name" value="ALPHA-D-RIBOSE 1-METHYLPHOSPHONATE 5-TRIPHOSPHATE DIPHOSPHATASE"/>
    <property type="match status" value="1"/>
</dbReference>
<protein>
    <submittedName>
        <fullName evidence="2">Amidohydrolase family protein</fullName>
    </submittedName>
</protein>
<evidence type="ECO:0000259" key="1">
    <source>
        <dbReference type="Pfam" id="PF01979"/>
    </source>
</evidence>
<evidence type="ECO:0000313" key="2">
    <source>
        <dbReference type="EMBL" id="GAA4178882.1"/>
    </source>
</evidence>
<comment type="caution">
    <text evidence="2">The sequence shown here is derived from an EMBL/GenBank/DDBJ whole genome shotgun (WGS) entry which is preliminary data.</text>
</comment>
<dbReference type="Pfam" id="PF01979">
    <property type="entry name" value="Amidohydro_1"/>
    <property type="match status" value="1"/>
</dbReference>
<feature type="domain" description="Amidohydrolase-related" evidence="1">
    <location>
        <begin position="63"/>
        <end position="424"/>
    </location>
</feature>
<dbReference type="InterPro" id="IPR006680">
    <property type="entry name" value="Amidohydro-rel"/>
</dbReference>
<dbReference type="InterPro" id="IPR032466">
    <property type="entry name" value="Metal_Hydrolase"/>
</dbReference>
<dbReference type="RefSeq" id="WP_344755901.1">
    <property type="nucleotide sequence ID" value="NZ_BAABBW010000005.1"/>
</dbReference>
<proteinExistence type="predicted"/>
<evidence type="ECO:0000313" key="3">
    <source>
        <dbReference type="Proteomes" id="UP001501079"/>
    </source>
</evidence>
<keyword evidence="3" id="KW-1185">Reference proteome</keyword>
<dbReference type="InterPro" id="IPR051781">
    <property type="entry name" value="Metallo-dep_Hydrolase"/>
</dbReference>
<dbReference type="CDD" id="cd01299">
    <property type="entry name" value="Met_dep_hydrolase_A"/>
    <property type="match status" value="1"/>
</dbReference>
<gene>
    <name evidence="2" type="ORF">GCM10022287_30150</name>
</gene>
<dbReference type="SUPFAM" id="SSF51338">
    <property type="entry name" value="Composite domain of metallo-dependent hydrolases"/>
    <property type="match status" value="1"/>
</dbReference>
<name>A0ABP8A6Q6_9MICO</name>